<dbReference type="EMBL" id="CP165625">
    <property type="protein sequence ID" value="XDU94433.1"/>
    <property type="molecule type" value="Genomic_DNA"/>
</dbReference>
<dbReference type="InterPro" id="IPR009003">
    <property type="entry name" value="Peptidase_S1_PA"/>
</dbReference>
<reference evidence="1" key="1">
    <citation type="submission" date="2024-07" db="EMBL/GenBank/DDBJ databases">
        <authorList>
            <person name="Biller S.J."/>
        </authorList>
    </citation>
    <scope>NUCLEOTIDE SEQUENCE</scope>
    <source>
        <strain evidence="1">WC2409</strain>
    </source>
</reference>
<proteinExistence type="predicted"/>
<evidence type="ECO:0000313" key="1">
    <source>
        <dbReference type="EMBL" id="XDU94433.1"/>
    </source>
</evidence>
<dbReference type="Gene3D" id="2.40.10.10">
    <property type="entry name" value="Trypsin-like serine proteases"/>
    <property type="match status" value="2"/>
</dbReference>
<gene>
    <name evidence="1" type="ORF">AB3G34_11075</name>
</gene>
<accession>A0AB39W066</accession>
<dbReference type="AlphaFoldDB" id="A0AB39W066"/>
<dbReference type="RefSeq" id="WP_367771829.1">
    <property type="nucleotide sequence ID" value="NZ_CP165625.1"/>
</dbReference>
<dbReference type="SUPFAM" id="SSF50494">
    <property type="entry name" value="Trypsin-like serine proteases"/>
    <property type="match status" value="1"/>
</dbReference>
<protein>
    <recommendedName>
        <fullName evidence="2">Trypsin-like serine protease</fullName>
    </recommendedName>
</protein>
<dbReference type="InterPro" id="IPR043504">
    <property type="entry name" value="Peptidase_S1_PA_chymotrypsin"/>
</dbReference>
<organism evidence="1">
    <name type="scientific">Flavobacterium sp. WC2409</name>
    <dbReference type="NCBI Taxonomy" id="3234139"/>
    <lineage>
        <taxon>Bacteria</taxon>
        <taxon>Pseudomonadati</taxon>
        <taxon>Bacteroidota</taxon>
        <taxon>Flavobacteriia</taxon>
        <taxon>Flavobacteriales</taxon>
        <taxon>Flavobacteriaceae</taxon>
        <taxon>Flavobacterium</taxon>
    </lineage>
</organism>
<name>A0AB39W066_9FLAO</name>
<evidence type="ECO:0008006" key="2">
    <source>
        <dbReference type="Google" id="ProtNLM"/>
    </source>
</evidence>
<sequence>MKRLYIIIIFLIINHSFAQSKIKFSLDEVSDMTVMLYQQINDSTGTNGTGTIIEYKNKYFLLTAAHVAKELKNTSKIIFRINNDQPAVIDLVSLNQKMNWQFHQIADIAIMELIPYNLDIKNRFINSSFPSTLISDEKTLLWKEFELTFLGYPVTDLILEHFSALSFKSNYASGLITQTFSYYGKNKKCSVFYLDKSSIQGASGSGLYLSISKMVEIGALDRTILVGIVSGTHSDNTGGKLAIIMPSFYIWDLLKLN</sequence>